<proteinExistence type="inferred from homology"/>
<dbReference type="SUPFAM" id="SSF53335">
    <property type="entry name" value="S-adenosyl-L-methionine-dependent methyltransferases"/>
    <property type="match status" value="1"/>
</dbReference>
<accession>A0A8J2RWM6</accession>
<evidence type="ECO:0008006" key="4">
    <source>
        <dbReference type="Google" id="ProtNLM"/>
    </source>
</evidence>
<dbReference type="Pfam" id="PF06080">
    <property type="entry name" value="DUF938"/>
    <property type="match status" value="1"/>
</dbReference>
<gene>
    <name evidence="2" type="ORF">DGAL_LOCUS11310</name>
</gene>
<dbReference type="EMBL" id="CAKKLH010000281">
    <property type="protein sequence ID" value="CAH0107964.1"/>
    <property type="molecule type" value="Genomic_DNA"/>
</dbReference>
<comment type="caution">
    <text evidence="2">The sequence shown here is derived from an EMBL/GenBank/DDBJ whole genome shotgun (WGS) entry which is preliminary data.</text>
</comment>
<dbReference type="AlphaFoldDB" id="A0A8J2RWM6"/>
<organism evidence="2 3">
    <name type="scientific">Daphnia galeata</name>
    <dbReference type="NCBI Taxonomy" id="27404"/>
    <lineage>
        <taxon>Eukaryota</taxon>
        <taxon>Metazoa</taxon>
        <taxon>Ecdysozoa</taxon>
        <taxon>Arthropoda</taxon>
        <taxon>Crustacea</taxon>
        <taxon>Branchiopoda</taxon>
        <taxon>Diplostraca</taxon>
        <taxon>Cladocera</taxon>
        <taxon>Anomopoda</taxon>
        <taxon>Daphniidae</taxon>
        <taxon>Daphnia</taxon>
    </lineage>
</organism>
<dbReference type="Gene3D" id="3.40.50.150">
    <property type="entry name" value="Vaccinia Virus protein VP39"/>
    <property type="match status" value="1"/>
</dbReference>
<protein>
    <recommendedName>
        <fullName evidence="4">Methyltransferase-like 26</fullName>
    </recommendedName>
</protein>
<comment type="similarity">
    <text evidence="1">Belongs to the UPF0585 family.</text>
</comment>
<sequence length="262" mass="29533">MSMPKKDPCKKAACEIQKCLQSNAVDSGNIFKLFHVLGFLPNLKGADLNIKKMGNNKLFAPSADRNKDPILEILQRYYPNEGNNGCDLFCLEISSGTGQHVIHFAQNLPFMTFQPSEFTLSNLPSIQEYIAESGLTNILSPLAIDITCPIDRWNLTRQNYDLILNINMIHISPWQCTVSLFEKASTLLSLKGVLITYGPYAFHGIISPESNINFDRSLKARDEQWGLRDIDDLIKVASENGLKLEKVEDMPSNNKSLIWKRI</sequence>
<dbReference type="PANTHER" id="PTHR20974:SF0">
    <property type="entry name" value="UPF0585 PROTEIN CG18661"/>
    <property type="match status" value="1"/>
</dbReference>
<evidence type="ECO:0000256" key="1">
    <source>
        <dbReference type="ARBA" id="ARBA00008308"/>
    </source>
</evidence>
<dbReference type="OrthoDB" id="10258744at2759"/>
<dbReference type="Proteomes" id="UP000789390">
    <property type="component" value="Unassembled WGS sequence"/>
</dbReference>
<evidence type="ECO:0000313" key="2">
    <source>
        <dbReference type="EMBL" id="CAH0107964.1"/>
    </source>
</evidence>
<dbReference type="Gene3D" id="1.10.287.1130">
    <property type="entry name" value="CytochromE C oxidase copper chaperone"/>
    <property type="match status" value="1"/>
</dbReference>
<dbReference type="PANTHER" id="PTHR20974">
    <property type="entry name" value="UPF0585 PROTEIN CG18661"/>
    <property type="match status" value="1"/>
</dbReference>
<dbReference type="SUPFAM" id="SSF47072">
    <property type="entry name" value="Cysteine alpha-hairpin motif"/>
    <property type="match status" value="1"/>
</dbReference>
<reference evidence="2" key="1">
    <citation type="submission" date="2021-11" db="EMBL/GenBank/DDBJ databases">
        <authorList>
            <person name="Schell T."/>
        </authorList>
    </citation>
    <scope>NUCLEOTIDE SEQUENCE</scope>
    <source>
        <strain evidence="2">M5</strain>
    </source>
</reference>
<evidence type="ECO:0000313" key="3">
    <source>
        <dbReference type="Proteomes" id="UP000789390"/>
    </source>
</evidence>
<name>A0A8J2RWM6_9CRUS</name>
<dbReference type="InterPro" id="IPR009069">
    <property type="entry name" value="Cys_alpha_HP_mot_SF"/>
</dbReference>
<keyword evidence="3" id="KW-1185">Reference proteome</keyword>
<dbReference type="InterPro" id="IPR010342">
    <property type="entry name" value="DUF938"/>
</dbReference>
<dbReference type="InterPro" id="IPR029063">
    <property type="entry name" value="SAM-dependent_MTases_sf"/>
</dbReference>